<keyword evidence="8" id="KW-1185">Reference proteome</keyword>
<feature type="transmembrane region" description="Helical" evidence="5">
    <location>
        <begin position="60"/>
        <end position="77"/>
    </location>
</feature>
<dbReference type="OrthoDB" id="9769739at2"/>
<dbReference type="InterPro" id="IPR036513">
    <property type="entry name" value="STAS_dom_sf"/>
</dbReference>
<dbReference type="PANTHER" id="PTHR11814">
    <property type="entry name" value="SULFATE TRANSPORTER"/>
    <property type="match status" value="1"/>
</dbReference>
<feature type="transmembrane region" description="Helical" evidence="5">
    <location>
        <begin position="113"/>
        <end position="131"/>
    </location>
</feature>
<dbReference type="EMBL" id="SDMQ01000002">
    <property type="protein sequence ID" value="TBT87168.1"/>
    <property type="molecule type" value="Genomic_DNA"/>
</dbReference>
<dbReference type="RefSeq" id="WP_131166954.1">
    <property type="nucleotide sequence ID" value="NZ_SDMQ01000002.1"/>
</dbReference>
<evidence type="ECO:0000259" key="6">
    <source>
        <dbReference type="PROSITE" id="PS50801"/>
    </source>
</evidence>
<accession>A0A4Q9KFH9</accession>
<gene>
    <name evidence="7" type="ORF">ET989_02310</name>
</gene>
<sequence>MAGLNGSNGSPRGGLLPGLYVLRHYDRAWLRPDLMAGLTVTAYLVPQVMAYAQIAGLPPVVGLWGMLAPLAVYALVGSSRQLSVGPESTTALMTAAAVGALTATVGRDRWADVAALLALAVGLVALVGWVARLGFLATLLSKPVLQGYLIGVAVLMITSQLGRVTRLEVTGDHPADEAASLAAQLGSVHVPTLAVAVATLVAVFAFAAWLPKWPGPLLVMLAAGAVAALPFASGWGLVTIGEVPLGLPWPRLPDASGIDLLAVLPWAVGIALVGYSDNVLTGRAFAARHRQDVDAGQELFALGAVNIAAGLTQAFPVSSSGSRTVLGDAMGSRSQVHSLAALAGVVLVLLVAGPVLSTFPSAAMGAIIIFAATRLVDADALARIARFRRSEIVLTAATALGVVALGVLEGIGVAVVLSLLDLIRRIAQPHAGVLGYVPGLAGMHDIDDHPGTTQVEGLLVFRYDAPLFLANASNFLARVRRAVRESPPPVRCVLINAEANIDPDLTAVDTLEELRADLAADGIVLALARVKAEVRELFDNAGLTAAVGPENIHPTLPTAVAAYAAEVGRPPAGLPG</sequence>
<proteinExistence type="predicted"/>
<keyword evidence="4 5" id="KW-0472">Membrane</keyword>
<feature type="domain" description="STAS" evidence="6">
    <location>
        <begin position="448"/>
        <end position="563"/>
    </location>
</feature>
<evidence type="ECO:0000313" key="7">
    <source>
        <dbReference type="EMBL" id="TBT87168.1"/>
    </source>
</evidence>
<comment type="subcellular location">
    <subcellularLocation>
        <location evidence="1">Membrane</location>
        <topology evidence="1">Multi-pass membrane protein</topology>
    </subcellularLocation>
</comment>
<feature type="transmembrane region" description="Helical" evidence="5">
    <location>
        <begin position="190"/>
        <end position="210"/>
    </location>
</feature>
<protein>
    <submittedName>
        <fullName evidence="7">STAS domain-containing protein</fullName>
    </submittedName>
</protein>
<evidence type="ECO:0000256" key="4">
    <source>
        <dbReference type="ARBA" id="ARBA00023136"/>
    </source>
</evidence>
<feature type="transmembrane region" description="Helical" evidence="5">
    <location>
        <begin position="89"/>
        <end position="107"/>
    </location>
</feature>
<dbReference type="Proteomes" id="UP000292373">
    <property type="component" value="Unassembled WGS sequence"/>
</dbReference>
<evidence type="ECO:0000256" key="5">
    <source>
        <dbReference type="SAM" id="Phobius"/>
    </source>
</evidence>
<dbReference type="InterPro" id="IPR001902">
    <property type="entry name" value="SLC26A/SulP_fam"/>
</dbReference>
<dbReference type="AlphaFoldDB" id="A0A4Q9KFH9"/>
<organism evidence="7 8">
    <name type="scientific">Propioniciclava sinopodophylli</name>
    <dbReference type="NCBI Taxonomy" id="1837344"/>
    <lineage>
        <taxon>Bacteria</taxon>
        <taxon>Bacillati</taxon>
        <taxon>Actinomycetota</taxon>
        <taxon>Actinomycetes</taxon>
        <taxon>Propionibacteriales</taxon>
        <taxon>Propionibacteriaceae</taxon>
        <taxon>Propioniciclava</taxon>
    </lineage>
</organism>
<keyword evidence="2 5" id="KW-0812">Transmembrane</keyword>
<dbReference type="PROSITE" id="PS50801">
    <property type="entry name" value="STAS"/>
    <property type="match status" value="1"/>
</dbReference>
<dbReference type="GO" id="GO:0055085">
    <property type="term" value="P:transmembrane transport"/>
    <property type="evidence" value="ECO:0007669"/>
    <property type="project" value="InterPro"/>
</dbReference>
<feature type="transmembrane region" description="Helical" evidence="5">
    <location>
        <begin position="143"/>
        <end position="162"/>
    </location>
</feature>
<evidence type="ECO:0000313" key="8">
    <source>
        <dbReference type="Proteomes" id="UP000292373"/>
    </source>
</evidence>
<dbReference type="Gene3D" id="3.30.750.24">
    <property type="entry name" value="STAS domain"/>
    <property type="match status" value="1"/>
</dbReference>
<evidence type="ECO:0000256" key="1">
    <source>
        <dbReference type="ARBA" id="ARBA00004141"/>
    </source>
</evidence>
<dbReference type="Pfam" id="PF00916">
    <property type="entry name" value="Sulfate_transp"/>
    <property type="match status" value="1"/>
</dbReference>
<feature type="transmembrane region" description="Helical" evidence="5">
    <location>
        <begin position="260"/>
        <end position="280"/>
    </location>
</feature>
<evidence type="ECO:0000256" key="3">
    <source>
        <dbReference type="ARBA" id="ARBA00022989"/>
    </source>
</evidence>
<feature type="transmembrane region" description="Helical" evidence="5">
    <location>
        <begin position="392"/>
        <end position="420"/>
    </location>
</feature>
<keyword evidence="3 5" id="KW-1133">Transmembrane helix</keyword>
<dbReference type="GO" id="GO:0016020">
    <property type="term" value="C:membrane"/>
    <property type="evidence" value="ECO:0007669"/>
    <property type="project" value="UniProtKB-SubCell"/>
</dbReference>
<dbReference type="SUPFAM" id="SSF52091">
    <property type="entry name" value="SpoIIaa-like"/>
    <property type="match status" value="1"/>
</dbReference>
<evidence type="ECO:0000256" key="2">
    <source>
        <dbReference type="ARBA" id="ARBA00022692"/>
    </source>
</evidence>
<comment type="caution">
    <text evidence="7">The sequence shown here is derived from an EMBL/GenBank/DDBJ whole genome shotgun (WGS) entry which is preliminary data.</text>
</comment>
<dbReference type="InterPro" id="IPR002645">
    <property type="entry name" value="STAS_dom"/>
</dbReference>
<reference evidence="7 8" key="1">
    <citation type="submission" date="2019-01" db="EMBL/GenBank/DDBJ databases">
        <title>Lactibacter flavus gen. nov., sp. nov., a novel bacterium of the family Propionibacteriaceae isolated from raw milk and dairy products.</title>
        <authorList>
            <person name="Huptas C."/>
            <person name="Wenning M."/>
            <person name="Breitenwieser F."/>
            <person name="Doll E."/>
            <person name="Von Neubeck M."/>
            <person name="Busse H.-J."/>
            <person name="Scherer S."/>
        </authorList>
    </citation>
    <scope>NUCLEOTIDE SEQUENCE [LARGE SCALE GENOMIC DNA]</scope>
    <source>
        <strain evidence="7 8">KCTC 33808</strain>
    </source>
</reference>
<feature type="transmembrane region" description="Helical" evidence="5">
    <location>
        <begin position="339"/>
        <end position="372"/>
    </location>
</feature>
<dbReference type="Pfam" id="PF01740">
    <property type="entry name" value="STAS"/>
    <property type="match status" value="1"/>
</dbReference>
<feature type="transmembrane region" description="Helical" evidence="5">
    <location>
        <begin position="217"/>
        <end position="240"/>
    </location>
</feature>
<dbReference type="CDD" id="cd07042">
    <property type="entry name" value="STAS_SulP_like_sulfate_transporter"/>
    <property type="match status" value="1"/>
</dbReference>
<dbReference type="InterPro" id="IPR011547">
    <property type="entry name" value="SLC26A/SulP_dom"/>
</dbReference>
<name>A0A4Q9KFH9_9ACTN</name>